<evidence type="ECO:0000256" key="1">
    <source>
        <dbReference type="ARBA" id="ARBA00004651"/>
    </source>
</evidence>
<evidence type="ECO:0000313" key="9">
    <source>
        <dbReference type="Proteomes" id="UP000584642"/>
    </source>
</evidence>
<dbReference type="InterPro" id="IPR015414">
    <property type="entry name" value="TMEM64"/>
</dbReference>
<organism evidence="8 9">
    <name type="scientific">Azospirillum oleiclasticum</name>
    <dbReference type="NCBI Taxonomy" id="2735135"/>
    <lineage>
        <taxon>Bacteria</taxon>
        <taxon>Pseudomonadati</taxon>
        <taxon>Pseudomonadota</taxon>
        <taxon>Alphaproteobacteria</taxon>
        <taxon>Rhodospirillales</taxon>
        <taxon>Azospirillaceae</taxon>
        <taxon>Azospirillum</taxon>
    </lineage>
</organism>
<gene>
    <name evidence="8" type="ORF">HND93_21295</name>
</gene>
<protein>
    <recommendedName>
        <fullName evidence="6">TVP38/TMEM64 family membrane protein</fullName>
    </recommendedName>
</protein>
<accession>A0ABX2TD38</accession>
<feature type="domain" description="VTT" evidence="7">
    <location>
        <begin position="87"/>
        <end position="203"/>
    </location>
</feature>
<reference evidence="8 9" key="1">
    <citation type="submission" date="2020-05" db="EMBL/GenBank/DDBJ databases">
        <title>Azospirillum oleiclasticum sp. nov, a nitrogen-fixing and heavy crude oil-emulsifying bacterium isolated from the crude oil of Yumen Oilfield.</title>
        <authorList>
            <person name="Wu D."/>
            <person name="Cai M."/>
            <person name="Zhang X."/>
        </authorList>
    </citation>
    <scope>NUCLEOTIDE SEQUENCE [LARGE SCALE GENOMIC DNA]</scope>
    <source>
        <strain evidence="8 9">ROY-1-1-2</strain>
    </source>
</reference>
<dbReference type="PANTHER" id="PTHR12677">
    <property type="entry name" value="GOLGI APPARATUS MEMBRANE PROTEIN TVP38-RELATED"/>
    <property type="match status" value="1"/>
</dbReference>
<dbReference type="Proteomes" id="UP000584642">
    <property type="component" value="Unassembled WGS sequence"/>
</dbReference>
<feature type="transmembrane region" description="Helical" evidence="6">
    <location>
        <begin position="225"/>
        <end position="245"/>
    </location>
</feature>
<sequence length="249" mass="25320">MTAVQHHAEPPAAADARPRHGWRRLWPLAVLAAGLGLFVALDLGRYVSLSALGEHRADLSAFVADNGALAAAAYVAAYAVAVAFSIPGAVVLTLAGGFLFGTAAASAYTVVGATAGAVAVFLAARSALGGLLRERAGPWVARLESGFRENAFSYLLVLRLVPLFPFWLVNLVPAVLGVPLGTYAAATVLGIVPGVVVYAGVGSGLGAVLDAGGTPDLGVLLSAEVVLPLVGLALLALLPVAVKAWRTRR</sequence>
<evidence type="ECO:0000256" key="4">
    <source>
        <dbReference type="ARBA" id="ARBA00022989"/>
    </source>
</evidence>
<name>A0ABX2TD38_9PROT</name>
<feature type="transmembrane region" description="Helical" evidence="6">
    <location>
        <begin position="183"/>
        <end position="205"/>
    </location>
</feature>
<evidence type="ECO:0000259" key="7">
    <source>
        <dbReference type="Pfam" id="PF09335"/>
    </source>
</evidence>
<feature type="transmembrane region" description="Helical" evidence="6">
    <location>
        <begin position="67"/>
        <end position="100"/>
    </location>
</feature>
<keyword evidence="2 6" id="KW-1003">Cell membrane</keyword>
<comment type="similarity">
    <text evidence="6">Belongs to the TVP38/TMEM64 family.</text>
</comment>
<comment type="caution">
    <text evidence="8">The sequence shown here is derived from an EMBL/GenBank/DDBJ whole genome shotgun (WGS) entry which is preliminary data.</text>
</comment>
<keyword evidence="9" id="KW-1185">Reference proteome</keyword>
<evidence type="ECO:0000256" key="2">
    <source>
        <dbReference type="ARBA" id="ARBA00022475"/>
    </source>
</evidence>
<keyword evidence="4 6" id="KW-1133">Transmembrane helix</keyword>
<evidence type="ECO:0000313" key="8">
    <source>
        <dbReference type="EMBL" id="NYZ22256.1"/>
    </source>
</evidence>
<feature type="transmembrane region" description="Helical" evidence="6">
    <location>
        <begin position="107"/>
        <end position="132"/>
    </location>
</feature>
<feature type="transmembrane region" description="Helical" evidence="6">
    <location>
        <begin position="25"/>
        <end position="47"/>
    </location>
</feature>
<evidence type="ECO:0000256" key="3">
    <source>
        <dbReference type="ARBA" id="ARBA00022692"/>
    </source>
</evidence>
<comment type="subcellular location">
    <subcellularLocation>
        <location evidence="1 6">Cell membrane</location>
        <topology evidence="1 6">Multi-pass membrane protein</topology>
    </subcellularLocation>
</comment>
<dbReference type="Pfam" id="PF09335">
    <property type="entry name" value="VTT_dom"/>
    <property type="match status" value="1"/>
</dbReference>
<feature type="transmembrane region" description="Helical" evidence="6">
    <location>
        <begin position="152"/>
        <end position="176"/>
    </location>
</feature>
<keyword evidence="3 6" id="KW-0812">Transmembrane</keyword>
<evidence type="ECO:0000256" key="5">
    <source>
        <dbReference type="ARBA" id="ARBA00023136"/>
    </source>
</evidence>
<dbReference type="EMBL" id="JABFDB010000016">
    <property type="protein sequence ID" value="NYZ22256.1"/>
    <property type="molecule type" value="Genomic_DNA"/>
</dbReference>
<keyword evidence="5 6" id="KW-0472">Membrane</keyword>
<evidence type="ECO:0000256" key="6">
    <source>
        <dbReference type="RuleBase" id="RU366058"/>
    </source>
</evidence>
<dbReference type="RefSeq" id="WP_180284030.1">
    <property type="nucleotide sequence ID" value="NZ_JABFDB010000016.1"/>
</dbReference>
<dbReference type="InterPro" id="IPR032816">
    <property type="entry name" value="VTT_dom"/>
</dbReference>
<dbReference type="PANTHER" id="PTHR12677:SF59">
    <property type="entry name" value="GOLGI APPARATUS MEMBRANE PROTEIN TVP38-RELATED"/>
    <property type="match status" value="1"/>
</dbReference>
<proteinExistence type="inferred from homology"/>